<accession>A0A0C2JRZ7</accession>
<dbReference type="AlphaFoldDB" id="A0A0C2JRZ7"/>
<sequence>MWSRGERAFNIIYSSIKQFGTSRLSVCLLKLAGGNFKSKFDVLSLSIHVFIIKQIIQEYHSAQEDIRMRQEKKKNKIHLENAIEENDLVIGTMECGKTVLIKVV</sequence>
<name>A0A0C2JRZ7_THEKT</name>
<dbReference type="EMBL" id="JWZT01001339">
    <property type="protein sequence ID" value="KII72183.1"/>
    <property type="molecule type" value="Genomic_DNA"/>
</dbReference>
<keyword evidence="2" id="KW-1185">Reference proteome</keyword>
<gene>
    <name evidence="1" type="ORF">RF11_04739</name>
</gene>
<reference evidence="1 2" key="1">
    <citation type="journal article" date="2014" name="Genome Biol. Evol.">
        <title>The genome of the myxosporean Thelohanellus kitauei shows adaptations to nutrient acquisition within its fish host.</title>
        <authorList>
            <person name="Yang Y."/>
            <person name="Xiong J."/>
            <person name="Zhou Z."/>
            <person name="Huo F."/>
            <person name="Miao W."/>
            <person name="Ran C."/>
            <person name="Liu Y."/>
            <person name="Zhang J."/>
            <person name="Feng J."/>
            <person name="Wang M."/>
            <person name="Wang M."/>
            <person name="Wang L."/>
            <person name="Yao B."/>
        </authorList>
    </citation>
    <scope>NUCLEOTIDE SEQUENCE [LARGE SCALE GENOMIC DNA]</scope>
    <source>
        <strain evidence="1">Wuqing</strain>
    </source>
</reference>
<organism evidence="1 2">
    <name type="scientific">Thelohanellus kitauei</name>
    <name type="common">Myxosporean</name>
    <dbReference type="NCBI Taxonomy" id="669202"/>
    <lineage>
        <taxon>Eukaryota</taxon>
        <taxon>Metazoa</taxon>
        <taxon>Cnidaria</taxon>
        <taxon>Myxozoa</taxon>
        <taxon>Myxosporea</taxon>
        <taxon>Bivalvulida</taxon>
        <taxon>Platysporina</taxon>
        <taxon>Myxobolidae</taxon>
        <taxon>Thelohanellus</taxon>
    </lineage>
</organism>
<evidence type="ECO:0000313" key="1">
    <source>
        <dbReference type="EMBL" id="KII72183.1"/>
    </source>
</evidence>
<proteinExistence type="predicted"/>
<protein>
    <submittedName>
        <fullName evidence="1">Uncharacterized protein</fullName>
    </submittedName>
</protein>
<dbReference type="Proteomes" id="UP000031668">
    <property type="component" value="Unassembled WGS sequence"/>
</dbReference>
<evidence type="ECO:0000313" key="2">
    <source>
        <dbReference type="Proteomes" id="UP000031668"/>
    </source>
</evidence>
<comment type="caution">
    <text evidence="1">The sequence shown here is derived from an EMBL/GenBank/DDBJ whole genome shotgun (WGS) entry which is preliminary data.</text>
</comment>